<evidence type="ECO:0000313" key="1">
    <source>
        <dbReference type="EMBL" id="TDU18983.1"/>
    </source>
</evidence>
<evidence type="ECO:0000313" key="2">
    <source>
        <dbReference type="Proteomes" id="UP000295380"/>
    </source>
</evidence>
<reference evidence="1 2" key="1">
    <citation type="submission" date="2019-03" db="EMBL/GenBank/DDBJ databases">
        <title>Genomic Encyclopedia of Type Strains, Phase IV (KMG-IV): sequencing the most valuable type-strain genomes for metagenomic binning, comparative biology and taxonomic classification.</title>
        <authorList>
            <person name="Goeker M."/>
        </authorList>
    </citation>
    <scope>NUCLEOTIDE SEQUENCE [LARGE SCALE GENOMIC DNA]</scope>
    <source>
        <strain evidence="1 2">DSM 6770</strain>
    </source>
</reference>
<dbReference type="RefSeq" id="WP_133698448.1">
    <property type="nucleotide sequence ID" value="NZ_SOBR01000010.1"/>
</dbReference>
<evidence type="ECO:0008006" key="3">
    <source>
        <dbReference type="Google" id="ProtNLM"/>
    </source>
</evidence>
<dbReference type="EMBL" id="SOBR01000010">
    <property type="protein sequence ID" value="TDU18983.1"/>
    <property type="molecule type" value="Genomic_DNA"/>
</dbReference>
<keyword evidence="2" id="KW-1185">Reference proteome</keyword>
<sequence length="71" mass="7985">MTNDMICPRCGSRALNTPDTAFEWDEVTCIECDEFIDTCLGLAQRAVDYLPPLDEACLKTRAMARHMGMRA</sequence>
<dbReference type="OrthoDB" id="6183802at2"/>
<name>A0A4R7NES5_9GAMM</name>
<gene>
    <name evidence="1" type="ORF">C8E00_11058</name>
</gene>
<protein>
    <recommendedName>
        <fullName evidence="3">Lar family restriction alleviation protein</fullName>
    </recommendedName>
</protein>
<organism evidence="1 2">
    <name type="scientific">Chromohalobacter marismortui</name>
    <dbReference type="NCBI Taxonomy" id="42055"/>
    <lineage>
        <taxon>Bacteria</taxon>
        <taxon>Pseudomonadati</taxon>
        <taxon>Pseudomonadota</taxon>
        <taxon>Gammaproteobacteria</taxon>
        <taxon>Oceanospirillales</taxon>
        <taxon>Halomonadaceae</taxon>
        <taxon>Chromohalobacter</taxon>
    </lineage>
</organism>
<proteinExistence type="predicted"/>
<dbReference type="Proteomes" id="UP000295380">
    <property type="component" value="Unassembled WGS sequence"/>
</dbReference>
<comment type="caution">
    <text evidence="1">The sequence shown here is derived from an EMBL/GenBank/DDBJ whole genome shotgun (WGS) entry which is preliminary data.</text>
</comment>
<accession>A0A4R7NES5</accession>
<dbReference type="AlphaFoldDB" id="A0A4R7NES5"/>